<dbReference type="EnsemblPlants" id="Ma06_t02750.1">
    <property type="protein sequence ID" value="Ma06_p02750.1"/>
    <property type="gene ID" value="Ma06_g02750"/>
</dbReference>
<evidence type="ECO:0000313" key="2">
    <source>
        <dbReference type="EMBL" id="CAG1845102.1"/>
    </source>
</evidence>
<keyword evidence="1" id="KW-1133">Transmembrane helix</keyword>
<keyword evidence="4" id="KW-1185">Reference proteome</keyword>
<keyword evidence="1" id="KW-0472">Membrane</keyword>
<organism evidence="3 4">
    <name type="scientific">Musa acuminata subsp. malaccensis</name>
    <name type="common">Wild banana</name>
    <name type="synonym">Musa malaccensis</name>
    <dbReference type="NCBI Taxonomy" id="214687"/>
    <lineage>
        <taxon>Eukaryota</taxon>
        <taxon>Viridiplantae</taxon>
        <taxon>Streptophyta</taxon>
        <taxon>Embryophyta</taxon>
        <taxon>Tracheophyta</taxon>
        <taxon>Spermatophyta</taxon>
        <taxon>Magnoliopsida</taxon>
        <taxon>Liliopsida</taxon>
        <taxon>Zingiberales</taxon>
        <taxon>Musaceae</taxon>
        <taxon>Musa</taxon>
    </lineage>
</organism>
<keyword evidence="1" id="KW-0812">Transmembrane</keyword>
<sequence>MGTGSLSFSTLILLDYASSSFIFMYVKTARFRPANIKSQRIRIGAMV</sequence>
<dbReference type="AlphaFoldDB" id="A0A804JBX6"/>
<protein>
    <submittedName>
        <fullName evidence="2">(wild Malaysian banana) hypothetical protein</fullName>
    </submittedName>
</protein>
<evidence type="ECO:0000313" key="4">
    <source>
        <dbReference type="Proteomes" id="UP000012960"/>
    </source>
</evidence>
<reference evidence="2" key="1">
    <citation type="submission" date="2021-03" db="EMBL/GenBank/DDBJ databases">
        <authorList>
            <consortium name="Genoscope - CEA"/>
            <person name="William W."/>
        </authorList>
    </citation>
    <scope>NUCLEOTIDE SEQUENCE</scope>
    <source>
        <strain evidence="2">Doubled-haploid Pahang</strain>
    </source>
</reference>
<reference evidence="3" key="2">
    <citation type="submission" date="2021-05" db="UniProtKB">
        <authorList>
            <consortium name="EnsemblPlants"/>
        </authorList>
    </citation>
    <scope>IDENTIFICATION</scope>
    <source>
        <strain evidence="3">subsp. malaccensis</strain>
    </source>
</reference>
<dbReference type="Proteomes" id="UP000012960">
    <property type="component" value="Unplaced"/>
</dbReference>
<evidence type="ECO:0000313" key="3">
    <source>
        <dbReference type="EnsemblPlants" id="Ma06_p02750.1"/>
    </source>
</evidence>
<proteinExistence type="predicted"/>
<dbReference type="Gramene" id="Ma06_t02750.1">
    <property type="protein sequence ID" value="Ma06_p02750.1"/>
    <property type="gene ID" value="Ma06_g02750"/>
</dbReference>
<evidence type="ECO:0000256" key="1">
    <source>
        <dbReference type="SAM" id="Phobius"/>
    </source>
</evidence>
<accession>A0A804JBX6</accession>
<feature type="transmembrane region" description="Helical" evidence="1">
    <location>
        <begin position="6"/>
        <end position="26"/>
    </location>
</feature>
<name>A0A804JBX6_MUSAM</name>
<dbReference type="InParanoid" id="A0A804JBX6"/>
<gene>
    <name evidence="2" type="ORF">GSMUA_148970.1</name>
</gene>
<dbReference type="EMBL" id="HG996471">
    <property type="protein sequence ID" value="CAG1845102.1"/>
    <property type="molecule type" value="Genomic_DNA"/>
</dbReference>